<name>A0A9P6VFD7_9HELO</name>
<dbReference type="GO" id="GO:0051213">
    <property type="term" value="F:dioxygenase activity"/>
    <property type="evidence" value="ECO:0007669"/>
    <property type="project" value="UniProtKB-KW"/>
</dbReference>
<dbReference type="EMBL" id="VNKQ01000014">
    <property type="protein sequence ID" value="KAG0646824.1"/>
    <property type="molecule type" value="Genomic_DNA"/>
</dbReference>
<dbReference type="InterPro" id="IPR003819">
    <property type="entry name" value="TauD/TfdA-like"/>
</dbReference>
<organism evidence="7 8">
    <name type="scientific">Hyphodiscus hymeniophilus</name>
    <dbReference type="NCBI Taxonomy" id="353542"/>
    <lineage>
        <taxon>Eukaryota</taxon>
        <taxon>Fungi</taxon>
        <taxon>Dikarya</taxon>
        <taxon>Ascomycota</taxon>
        <taxon>Pezizomycotina</taxon>
        <taxon>Leotiomycetes</taxon>
        <taxon>Helotiales</taxon>
        <taxon>Hyphodiscaceae</taxon>
        <taxon>Hyphodiscus</taxon>
    </lineage>
</organism>
<comment type="caution">
    <text evidence="7">The sequence shown here is derived from an EMBL/GenBank/DDBJ whole genome shotgun (WGS) entry which is preliminary data.</text>
</comment>
<keyword evidence="8" id="KW-1185">Reference proteome</keyword>
<keyword evidence="3" id="KW-0223">Dioxygenase</keyword>
<dbReference type="Proteomes" id="UP000785200">
    <property type="component" value="Unassembled WGS sequence"/>
</dbReference>
<dbReference type="OrthoDB" id="5818554at2759"/>
<dbReference type="Pfam" id="PF02668">
    <property type="entry name" value="TauD"/>
    <property type="match status" value="1"/>
</dbReference>
<evidence type="ECO:0000256" key="4">
    <source>
        <dbReference type="ARBA" id="ARBA00023002"/>
    </source>
</evidence>
<evidence type="ECO:0000313" key="8">
    <source>
        <dbReference type="Proteomes" id="UP000785200"/>
    </source>
</evidence>
<evidence type="ECO:0000256" key="1">
    <source>
        <dbReference type="ARBA" id="ARBA00005896"/>
    </source>
</evidence>
<comment type="similarity">
    <text evidence="1">Belongs to the TfdA dioxygenase family.</text>
</comment>
<evidence type="ECO:0000259" key="6">
    <source>
        <dbReference type="Pfam" id="PF02668"/>
    </source>
</evidence>
<dbReference type="Gene3D" id="3.60.130.10">
    <property type="entry name" value="Clavaminate synthase-like"/>
    <property type="match status" value="1"/>
</dbReference>
<gene>
    <name evidence="7" type="ORF">D0Z07_6386</name>
</gene>
<reference evidence="7" key="1">
    <citation type="submission" date="2019-07" db="EMBL/GenBank/DDBJ databases">
        <title>Hyphodiscus hymeniophilus genome sequencing and assembly.</title>
        <authorList>
            <person name="Kramer G."/>
            <person name="Nodwell J."/>
        </authorList>
    </citation>
    <scope>NUCLEOTIDE SEQUENCE</scope>
    <source>
        <strain evidence="7">ATCC 34498</strain>
    </source>
</reference>
<keyword evidence="5" id="KW-0408">Iron</keyword>
<accession>A0A9P6VFD7</accession>
<dbReference type="AlphaFoldDB" id="A0A9P6VFD7"/>
<dbReference type="InterPro" id="IPR051178">
    <property type="entry name" value="TfdA_dioxygenase"/>
</dbReference>
<dbReference type="GO" id="GO:0046872">
    <property type="term" value="F:metal ion binding"/>
    <property type="evidence" value="ECO:0007669"/>
    <property type="project" value="UniProtKB-KW"/>
</dbReference>
<evidence type="ECO:0000256" key="2">
    <source>
        <dbReference type="ARBA" id="ARBA00022723"/>
    </source>
</evidence>
<dbReference type="InterPro" id="IPR042098">
    <property type="entry name" value="TauD-like_sf"/>
</dbReference>
<dbReference type="PANTHER" id="PTHR43779:SF3">
    <property type="entry name" value="(3R)-3-[(CARBOXYMETHYL)AMINO]FATTY ACID OXYGENASE_DECARBOXYLASE"/>
    <property type="match status" value="1"/>
</dbReference>
<evidence type="ECO:0000313" key="7">
    <source>
        <dbReference type="EMBL" id="KAG0646824.1"/>
    </source>
</evidence>
<feature type="domain" description="TauD/TfdA-like" evidence="6">
    <location>
        <begin position="18"/>
        <end position="185"/>
    </location>
</feature>
<dbReference type="PANTHER" id="PTHR43779">
    <property type="entry name" value="DIOXYGENASE RV0097-RELATED"/>
    <property type="match status" value="1"/>
</dbReference>
<keyword evidence="4" id="KW-0560">Oxidoreductase</keyword>
<dbReference type="SUPFAM" id="SSF51197">
    <property type="entry name" value="Clavaminate synthase-like"/>
    <property type="match status" value="1"/>
</dbReference>
<evidence type="ECO:0000256" key="3">
    <source>
        <dbReference type="ARBA" id="ARBA00022964"/>
    </source>
</evidence>
<proteinExistence type="inferred from homology"/>
<sequence length="198" mass="23238">MTQANILCSQERQRYMACSWSLNPRRPRFSMLRAHELPPQGTGGQTEYSNSRAAHDDLSDEMKEKIKDLVGCNSIYHNRKMANPNMEIYKNIDFLDYVMAKHKIDSFHEPSGRYSLYVTSYPHYIEGMPIDEGQALIKESFEHIQKPEYKLVHHRENNNDMAMWDTTAALHQATHDTYGAKYQRDFRHLLTQVLMHMV</sequence>
<evidence type="ECO:0000256" key="5">
    <source>
        <dbReference type="ARBA" id="ARBA00023004"/>
    </source>
</evidence>
<protein>
    <submittedName>
        <fullName evidence="7">Alpha-ketoglutarate-dependent 2</fullName>
    </submittedName>
</protein>
<keyword evidence="2" id="KW-0479">Metal-binding</keyword>